<dbReference type="AlphaFoldDB" id="A0A5C8Z7W2"/>
<evidence type="ECO:0000259" key="2">
    <source>
        <dbReference type="Pfam" id="PF02120"/>
    </source>
</evidence>
<dbReference type="InterPro" id="IPR052563">
    <property type="entry name" value="FliK"/>
</dbReference>
<accession>A0A5C8Z7W2</accession>
<proteinExistence type="predicted"/>
<protein>
    <recommendedName>
        <fullName evidence="2">Flagellar hook-length control protein-like C-terminal domain-containing protein</fullName>
    </recommendedName>
</protein>
<dbReference type="RefSeq" id="WP_147712757.1">
    <property type="nucleotide sequence ID" value="NZ_VKAD01000001.1"/>
</dbReference>
<evidence type="ECO:0000256" key="1">
    <source>
        <dbReference type="SAM" id="MobiDB-lite"/>
    </source>
</evidence>
<dbReference type="OrthoDB" id="1792985at2"/>
<feature type="region of interest" description="Disordered" evidence="1">
    <location>
        <begin position="421"/>
        <end position="465"/>
    </location>
</feature>
<comment type="caution">
    <text evidence="3">The sequence shown here is derived from an EMBL/GenBank/DDBJ whole genome shotgun (WGS) entry which is preliminary data.</text>
</comment>
<feature type="region of interest" description="Disordered" evidence="1">
    <location>
        <begin position="636"/>
        <end position="671"/>
    </location>
</feature>
<feature type="compositionally biased region" description="Low complexity" evidence="1">
    <location>
        <begin position="16"/>
        <end position="25"/>
    </location>
</feature>
<feature type="region of interest" description="Disordered" evidence="1">
    <location>
        <begin position="16"/>
        <end position="37"/>
    </location>
</feature>
<dbReference type="Proteomes" id="UP000321764">
    <property type="component" value="Unassembled WGS sequence"/>
</dbReference>
<dbReference type="InterPro" id="IPR021136">
    <property type="entry name" value="Flagellar_hook_control-like_C"/>
</dbReference>
<name>A0A5C8Z7W2_9GAMM</name>
<dbReference type="EMBL" id="VKAD01000001">
    <property type="protein sequence ID" value="TXR53409.1"/>
    <property type="molecule type" value="Genomic_DNA"/>
</dbReference>
<keyword evidence="4" id="KW-1185">Reference proteome</keyword>
<feature type="compositionally biased region" description="Polar residues" evidence="1">
    <location>
        <begin position="26"/>
        <end position="37"/>
    </location>
</feature>
<evidence type="ECO:0000313" key="4">
    <source>
        <dbReference type="Proteomes" id="UP000321764"/>
    </source>
</evidence>
<feature type="compositionally biased region" description="Polar residues" evidence="1">
    <location>
        <begin position="636"/>
        <end position="649"/>
    </location>
</feature>
<dbReference type="Gene3D" id="3.30.750.140">
    <property type="match status" value="1"/>
</dbReference>
<sequence length="687" mass="72740">MFQSMSLFSLSADAQQGDSAASIASEPSQLATSTAVDRSENGFQQLVSNYNEQEGSAMAMKKLAAEVQSNVQKSGESYPHIAQSSGSPTALNEDELLQNMDKESLMSFLMATSGVQKPTMIDPDASQLLVDGDALEIIDIEAASQLIDSELADEGLTEEELAEFDLSLYGEDREDLDDIAEDLDARVAQLEASLFMAAPGDNSAATPLNPVSSPLAEHAITGGLNPEAVKLADFSPSMLADSAGSEHVQLEGLGLQKQIFSIDERPTAVASEQRLSEMQLSEMQLSEMQLSESSLGESSLGETPLAEQMTTEQLEQNLTGNEEVDLLAESPVTVVANSSDHLQPSPISTDGIVLQEPVKLAADAPLDEQGDNAAIAVTSENAEMLNATNTESLDDTLVEQPLESDVVPAATLSAAQTLAADEKRLSNDRSTLQQDDAVLSSSSTKASQTAATQTLSSDDAPSSLNASVVDGKVQIDPAQNSAAGGTASASAESNDSSDATLDIDLAMDADNQPDNAKNVRTSSDFFRAEQTQLKAPSTVEGQQLQQQLNEALNKPVRLVDAAFDMSDRIKTMLNSDVQTATIRLDPPELGSMEVKVHVRNEQTQVQIVSSNPQTREALEQQAVRLREALADQGINLSNLDVSDQQPQGGSSDGRGSNQGGQAADGADFDAEVEVTTQRTIGLVDQYV</sequence>
<feature type="compositionally biased region" description="Low complexity" evidence="1">
    <location>
        <begin position="437"/>
        <end position="457"/>
    </location>
</feature>
<dbReference type="Pfam" id="PF02120">
    <property type="entry name" value="Flg_hook"/>
    <property type="match status" value="1"/>
</dbReference>
<dbReference type="CDD" id="cd17470">
    <property type="entry name" value="T3SS_Flik_C"/>
    <property type="match status" value="1"/>
</dbReference>
<gene>
    <name evidence="3" type="ORF">FME95_02235</name>
</gene>
<organism evidence="3 4">
    <name type="scientific">Reinekea thalattae</name>
    <dbReference type="NCBI Taxonomy" id="2593301"/>
    <lineage>
        <taxon>Bacteria</taxon>
        <taxon>Pseudomonadati</taxon>
        <taxon>Pseudomonadota</taxon>
        <taxon>Gammaproteobacteria</taxon>
        <taxon>Oceanospirillales</taxon>
        <taxon>Saccharospirillaceae</taxon>
        <taxon>Reinekea</taxon>
    </lineage>
</organism>
<dbReference type="PANTHER" id="PTHR37533:SF2">
    <property type="entry name" value="FLAGELLAR HOOK-LENGTH CONTROL PROTEIN"/>
    <property type="match status" value="1"/>
</dbReference>
<feature type="domain" description="Flagellar hook-length control protein-like C-terminal" evidence="2">
    <location>
        <begin position="567"/>
        <end position="648"/>
    </location>
</feature>
<reference evidence="3 4" key="1">
    <citation type="submission" date="2019-07" db="EMBL/GenBank/DDBJ databases">
        <title>Reinekea sp. strain SSH23 genome sequencing and assembly.</title>
        <authorList>
            <person name="Kim I."/>
        </authorList>
    </citation>
    <scope>NUCLEOTIDE SEQUENCE [LARGE SCALE GENOMIC DNA]</scope>
    <source>
        <strain evidence="3 4">SSH23</strain>
    </source>
</reference>
<dbReference type="PANTHER" id="PTHR37533">
    <property type="entry name" value="FLAGELLAR HOOK-LENGTH CONTROL PROTEIN"/>
    <property type="match status" value="1"/>
</dbReference>
<evidence type="ECO:0000313" key="3">
    <source>
        <dbReference type="EMBL" id="TXR53409.1"/>
    </source>
</evidence>
<dbReference type="InterPro" id="IPR038610">
    <property type="entry name" value="FliK-like_C_sf"/>
</dbReference>